<comment type="caution">
    <text evidence="2">The sequence shown here is derived from an EMBL/GenBank/DDBJ whole genome shotgun (WGS) entry which is preliminary data.</text>
</comment>
<dbReference type="Proteomes" id="UP000070373">
    <property type="component" value="Unassembled WGS sequence"/>
</dbReference>
<evidence type="ECO:0000256" key="1">
    <source>
        <dbReference type="SAM" id="Phobius"/>
    </source>
</evidence>
<keyword evidence="1" id="KW-0472">Membrane</keyword>
<protein>
    <submittedName>
        <fullName evidence="2">Uncharacterized protein</fullName>
    </submittedName>
</protein>
<gene>
    <name evidence="2" type="ORF">AKJ64_00475</name>
</gene>
<sequence>MFDEFRVRPLYIIDLVFAVAVGLLYLVFQIGLFEAGVHVRELFTGTLTVTSAKIISSFSVIP</sequence>
<evidence type="ECO:0000313" key="3">
    <source>
        <dbReference type="Proteomes" id="UP000070373"/>
    </source>
</evidence>
<keyword evidence="1" id="KW-0812">Transmembrane</keyword>
<reference evidence="2 3" key="1">
    <citation type="journal article" date="2016" name="Sci. Rep.">
        <title>Metabolic traits of an uncultured archaeal lineage -MSBL1- from brine pools of the Red Sea.</title>
        <authorList>
            <person name="Mwirichia R."/>
            <person name="Alam I."/>
            <person name="Rashid M."/>
            <person name="Vinu M."/>
            <person name="Ba-Alawi W."/>
            <person name="Anthony Kamau A."/>
            <person name="Kamanda Ngugi D."/>
            <person name="Goker M."/>
            <person name="Klenk H.P."/>
            <person name="Bajic V."/>
            <person name="Stingl U."/>
        </authorList>
    </citation>
    <scope>NUCLEOTIDE SEQUENCE [LARGE SCALE GENOMIC DNA]</scope>
    <source>
        <strain evidence="2">SCGC-AAA259E17</strain>
    </source>
</reference>
<evidence type="ECO:0000313" key="2">
    <source>
        <dbReference type="EMBL" id="KXA93509.1"/>
    </source>
</evidence>
<organism evidence="2 3">
    <name type="scientific">candidate division MSBL1 archaeon SCGC-AAA259E17</name>
    <dbReference type="NCBI Taxonomy" id="1698263"/>
    <lineage>
        <taxon>Archaea</taxon>
        <taxon>Methanobacteriati</taxon>
        <taxon>Methanobacteriota</taxon>
        <taxon>candidate division MSBL1</taxon>
    </lineage>
</organism>
<proteinExistence type="predicted"/>
<dbReference type="AlphaFoldDB" id="A0A133UH58"/>
<accession>A0A133UH58</accession>
<keyword evidence="1" id="KW-1133">Transmembrane helix</keyword>
<dbReference type="EMBL" id="LHXN01000003">
    <property type="protein sequence ID" value="KXA93509.1"/>
    <property type="molecule type" value="Genomic_DNA"/>
</dbReference>
<feature type="transmembrane region" description="Helical" evidence="1">
    <location>
        <begin position="12"/>
        <end position="33"/>
    </location>
</feature>
<name>A0A133UH58_9EURY</name>
<keyword evidence="3" id="KW-1185">Reference proteome</keyword>